<dbReference type="HOGENOM" id="CLU_105899_1_1_2"/>
<dbReference type="GeneID" id="7271156"/>
<dbReference type="GO" id="GO:0006450">
    <property type="term" value="P:regulation of translational fidelity"/>
    <property type="evidence" value="ECO:0007669"/>
    <property type="project" value="InterPro"/>
</dbReference>
<dbReference type="GO" id="GO:0050566">
    <property type="term" value="F:asparaginyl-tRNA synthase (glutamine-hydrolyzing) activity"/>
    <property type="evidence" value="ECO:0007669"/>
    <property type="project" value="RHEA"/>
</dbReference>
<keyword evidence="1" id="KW-0648">Protein biosynthesis</keyword>
<dbReference type="InterPro" id="IPR036113">
    <property type="entry name" value="Asp/Glu-ADT_sf_sub_c"/>
</dbReference>
<dbReference type="GO" id="GO:0005524">
    <property type="term" value="F:ATP binding"/>
    <property type="evidence" value="ECO:0007669"/>
    <property type="project" value="UniProtKB-KW"/>
</dbReference>
<organism evidence="2 3">
    <name type="scientific">Methanosphaerula palustris (strain ATCC BAA-1556 / DSM 19958 / E1-9c)</name>
    <dbReference type="NCBI Taxonomy" id="521011"/>
    <lineage>
        <taxon>Archaea</taxon>
        <taxon>Methanobacteriati</taxon>
        <taxon>Methanobacteriota</taxon>
        <taxon>Stenosarchaea group</taxon>
        <taxon>Methanomicrobia</taxon>
        <taxon>Methanomicrobiales</taxon>
        <taxon>Methanoregulaceae</taxon>
        <taxon>Methanosphaerula</taxon>
    </lineage>
</organism>
<keyword evidence="3" id="KW-1185">Reference proteome</keyword>
<dbReference type="eggNOG" id="arCOG02726">
    <property type="taxonomic scope" value="Archaea"/>
</dbReference>
<dbReference type="AlphaFoldDB" id="B8GHM5"/>
<dbReference type="NCBIfam" id="TIGR00135">
    <property type="entry name" value="gatC"/>
    <property type="match status" value="1"/>
</dbReference>
<comment type="catalytic activity">
    <reaction evidence="1">
        <text>L-aspartyl-tRNA(Asn) + L-glutamine + ATP + H2O = L-asparaginyl-tRNA(Asn) + L-glutamate + ADP + phosphate + 2 H(+)</text>
        <dbReference type="Rhea" id="RHEA:14513"/>
        <dbReference type="Rhea" id="RHEA-COMP:9674"/>
        <dbReference type="Rhea" id="RHEA-COMP:9677"/>
        <dbReference type="ChEBI" id="CHEBI:15377"/>
        <dbReference type="ChEBI" id="CHEBI:15378"/>
        <dbReference type="ChEBI" id="CHEBI:29985"/>
        <dbReference type="ChEBI" id="CHEBI:30616"/>
        <dbReference type="ChEBI" id="CHEBI:43474"/>
        <dbReference type="ChEBI" id="CHEBI:58359"/>
        <dbReference type="ChEBI" id="CHEBI:78515"/>
        <dbReference type="ChEBI" id="CHEBI:78516"/>
        <dbReference type="ChEBI" id="CHEBI:456216"/>
    </reaction>
</comment>
<accession>B8GHM5</accession>
<evidence type="ECO:0000256" key="1">
    <source>
        <dbReference type="HAMAP-Rule" id="MF_00122"/>
    </source>
</evidence>
<comment type="similarity">
    <text evidence="1">Belongs to the GatC family.</text>
</comment>
<name>B8GHM5_METPE</name>
<dbReference type="Pfam" id="PF02686">
    <property type="entry name" value="GatC"/>
    <property type="match status" value="1"/>
</dbReference>
<evidence type="ECO:0000313" key="2">
    <source>
        <dbReference type="EMBL" id="ACL16630.1"/>
    </source>
</evidence>
<dbReference type="RefSeq" id="WP_012617949.1">
    <property type="nucleotide sequence ID" value="NC_011832.1"/>
</dbReference>
<dbReference type="GO" id="GO:0016740">
    <property type="term" value="F:transferase activity"/>
    <property type="evidence" value="ECO:0007669"/>
    <property type="project" value="UniProtKB-KW"/>
</dbReference>
<keyword evidence="1" id="KW-0067">ATP-binding</keyword>
<keyword evidence="1" id="KW-0547">Nucleotide-binding</keyword>
<protein>
    <recommendedName>
        <fullName evidence="1">Aspartyl/glutamyl-tRNA(Asn/Gln) amidotransferase subunit C</fullName>
        <shortName evidence="1">Asp/Glu-ADT subunit C</shortName>
        <ecNumber evidence="1">6.3.5.-</ecNumber>
    </recommendedName>
</protein>
<comment type="function">
    <text evidence="1">Allows the formation of correctly charged Asn-tRNA(Asn) or Gln-tRNA(Gln) through the transamidation of misacylated Asp-tRNA(Asn) or Glu-tRNA(Gln) in organisms which lack either or both of asparaginyl-tRNA or glutaminyl-tRNA synthetases. The reaction takes place in the presence of glutamine and ATP through an activated phospho-Asp-tRNA(Asn) or phospho-Glu-tRNA(Gln).</text>
</comment>
<dbReference type="GO" id="GO:0006412">
    <property type="term" value="P:translation"/>
    <property type="evidence" value="ECO:0007669"/>
    <property type="project" value="UniProtKB-UniRule"/>
</dbReference>
<keyword evidence="2" id="KW-0808">Transferase</keyword>
<dbReference type="HAMAP" id="MF_00122">
    <property type="entry name" value="GatC"/>
    <property type="match status" value="1"/>
</dbReference>
<proteinExistence type="inferred from homology"/>
<dbReference type="KEGG" id="mpl:Mpal_1296"/>
<dbReference type="EMBL" id="CP001338">
    <property type="protein sequence ID" value="ACL16630.1"/>
    <property type="molecule type" value="Genomic_DNA"/>
</dbReference>
<dbReference type="OrthoDB" id="15210at2157"/>
<comment type="subunit">
    <text evidence="1">Heterotrimer of A, B and C subunits.</text>
</comment>
<dbReference type="Proteomes" id="UP000002457">
    <property type="component" value="Chromosome"/>
</dbReference>
<reference evidence="2 3" key="1">
    <citation type="journal article" date="2015" name="Genome Announc.">
        <title>Complete Genome Sequence of Methanosphaerula palustris E1-9CT, a Hydrogenotrophic Methanogen Isolated from a Minerotrophic Fen Peatland.</title>
        <authorList>
            <person name="Cadillo-Quiroz H."/>
            <person name="Browne P."/>
            <person name="Kyrpides N."/>
            <person name="Woyke T."/>
            <person name="Goodwin L."/>
            <person name="Detter C."/>
            <person name="Yavitt J.B."/>
            <person name="Zinder S.H."/>
        </authorList>
    </citation>
    <scope>NUCLEOTIDE SEQUENCE [LARGE SCALE GENOMIC DNA]</scope>
    <source>
        <strain evidence="3">ATCC BAA-1556 / DSM 19958 / E1-9c</strain>
    </source>
</reference>
<keyword evidence="1" id="KW-0436">Ligase</keyword>
<dbReference type="InterPro" id="IPR003837">
    <property type="entry name" value="GatC"/>
</dbReference>
<comment type="catalytic activity">
    <reaction evidence="1">
        <text>L-glutamyl-tRNA(Gln) + L-glutamine + ATP + H2O = L-glutaminyl-tRNA(Gln) + L-glutamate + ADP + phosphate + H(+)</text>
        <dbReference type="Rhea" id="RHEA:17521"/>
        <dbReference type="Rhea" id="RHEA-COMP:9681"/>
        <dbReference type="Rhea" id="RHEA-COMP:9684"/>
        <dbReference type="ChEBI" id="CHEBI:15377"/>
        <dbReference type="ChEBI" id="CHEBI:15378"/>
        <dbReference type="ChEBI" id="CHEBI:29985"/>
        <dbReference type="ChEBI" id="CHEBI:30616"/>
        <dbReference type="ChEBI" id="CHEBI:43474"/>
        <dbReference type="ChEBI" id="CHEBI:58359"/>
        <dbReference type="ChEBI" id="CHEBI:78520"/>
        <dbReference type="ChEBI" id="CHEBI:78521"/>
        <dbReference type="ChEBI" id="CHEBI:456216"/>
    </reaction>
</comment>
<evidence type="ECO:0000313" key="3">
    <source>
        <dbReference type="Proteomes" id="UP000002457"/>
    </source>
</evidence>
<dbReference type="GO" id="GO:0050567">
    <property type="term" value="F:glutaminyl-tRNA synthase (glutamine-hydrolyzing) activity"/>
    <property type="evidence" value="ECO:0007669"/>
    <property type="project" value="UniProtKB-UniRule"/>
</dbReference>
<dbReference type="EC" id="6.3.5.-" evidence="1"/>
<dbReference type="STRING" id="521011.Mpal_1296"/>
<dbReference type="SUPFAM" id="SSF141000">
    <property type="entry name" value="Glu-tRNAGln amidotransferase C subunit"/>
    <property type="match status" value="1"/>
</dbReference>
<sequence length="89" mass="9878">MVLESDVEQIAALADLRIPEDRMGTFTTQFNRILEYFDILDQVDGEGGSMDRGVNVMREDLIVPSLTSEEVLSNAGGQEDGFIRGPRVM</sequence>
<dbReference type="Gene3D" id="1.10.20.60">
    <property type="entry name" value="Glu-tRNAGln amidotransferase C subunit, N-terminal domain"/>
    <property type="match status" value="1"/>
</dbReference>
<gene>
    <name evidence="1" type="primary">gatC</name>
    <name evidence="2" type="ordered locus">Mpal_1296</name>
</gene>